<name>A0A1B8NYP3_HALEL</name>
<organism evidence="2 3">
    <name type="scientific">Halomonas elongata</name>
    <dbReference type="NCBI Taxonomy" id="2746"/>
    <lineage>
        <taxon>Bacteria</taxon>
        <taxon>Pseudomonadati</taxon>
        <taxon>Pseudomonadota</taxon>
        <taxon>Gammaproteobacteria</taxon>
        <taxon>Oceanospirillales</taxon>
        <taxon>Halomonadaceae</taxon>
        <taxon>Halomonas</taxon>
    </lineage>
</organism>
<evidence type="ECO:0000313" key="3">
    <source>
        <dbReference type="Proteomes" id="UP000092504"/>
    </source>
</evidence>
<keyword evidence="2" id="KW-0067">ATP-binding</keyword>
<sequence length="92" mass="10112">MIIYYFNHVCPSGDRCLGARYAEVLVAMAKGRIYAIGPPEEVLTERMVREVFGLASRIVADPVTGKPMMVPPGRHGTCKRERSLSCEGVTQA</sequence>
<evidence type="ECO:0000313" key="2">
    <source>
        <dbReference type="EMBL" id="OBX35112.1"/>
    </source>
</evidence>
<proteinExistence type="predicted"/>
<dbReference type="AlphaFoldDB" id="A0A1B8NYP3"/>
<feature type="region of interest" description="Disordered" evidence="1">
    <location>
        <begin position="70"/>
        <end position="92"/>
    </location>
</feature>
<reference evidence="2 3" key="1">
    <citation type="submission" date="2016-06" db="EMBL/GenBank/DDBJ databases">
        <title>Genome sequence of halotolerant plant growth promoting strain of Halomonas elongata HEK1 isolated from salterns of Rann of Kutch, Gujarat, India.</title>
        <authorList>
            <person name="Gaba S."/>
            <person name="Singh R.N."/>
            <person name="Abrol S."/>
            <person name="Kaushik R."/>
            <person name="Saxena A.K."/>
        </authorList>
    </citation>
    <scope>NUCLEOTIDE SEQUENCE [LARGE SCALE GENOMIC DNA]</scope>
    <source>
        <strain evidence="2 3">HEK1</strain>
    </source>
</reference>
<accession>A0A1B8NYP3</accession>
<comment type="caution">
    <text evidence="2">The sequence shown here is derived from an EMBL/GenBank/DDBJ whole genome shotgun (WGS) entry which is preliminary data.</text>
</comment>
<evidence type="ECO:0000256" key="1">
    <source>
        <dbReference type="SAM" id="MobiDB-lite"/>
    </source>
</evidence>
<gene>
    <name evidence="2" type="primary">yusV_4</name>
    <name evidence="2" type="ORF">A8U91_04183</name>
</gene>
<dbReference type="GO" id="GO:0005524">
    <property type="term" value="F:ATP binding"/>
    <property type="evidence" value="ECO:0007669"/>
    <property type="project" value="UniProtKB-KW"/>
</dbReference>
<dbReference type="Proteomes" id="UP000092504">
    <property type="component" value="Unassembled WGS sequence"/>
</dbReference>
<protein>
    <submittedName>
        <fullName evidence="2">Putative siderophore transport system ATP-binding protein YusV</fullName>
    </submittedName>
</protein>
<keyword evidence="2" id="KW-0547">Nucleotide-binding</keyword>
<dbReference type="EMBL" id="MAJD01000002">
    <property type="protein sequence ID" value="OBX35112.1"/>
    <property type="molecule type" value="Genomic_DNA"/>
</dbReference>